<dbReference type="Proteomes" id="UP000486602">
    <property type="component" value="Unassembled WGS sequence"/>
</dbReference>
<sequence length="167" mass="19328">MKHLFLILLFGAATVANAQTNKGNSSVQQSRTAETIAPDQPQEFANAEELAKGLSLSKEEAERVWLKYTEYKSAKKNLMEKKGKSMKRIKSGSEKMSDADYESAYRAGLEMQRERIKLDESYYNQFLEILPASKVHQLLMNERNNRKHLRDIEDKPEQTRTRIRESE</sequence>
<dbReference type="EMBL" id="JAAGVY010000021">
    <property type="protein sequence ID" value="NEN24180.1"/>
    <property type="molecule type" value="Genomic_DNA"/>
</dbReference>
<keyword evidence="1" id="KW-0732">Signal</keyword>
<evidence type="ECO:0008006" key="4">
    <source>
        <dbReference type="Google" id="ProtNLM"/>
    </source>
</evidence>
<evidence type="ECO:0000256" key="1">
    <source>
        <dbReference type="SAM" id="SignalP"/>
    </source>
</evidence>
<dbReference type="AlphaFoldDB" id="A0A7K3WR77"/>
<name>A0A7K3WR77_9FLAO</name>
<comment type="caution">
    <text evidence="2">The sequence shown here is derived from an EMBL/GenBank/DDBJ whole genome shotgun (WGS) entry which is preliminary data.</text>
</comment>
<dbReference type="RefSeq" id="WP_163285573.1">
    <property type="nucleotide sequence ID" value="NZ_JAAGVY010000021.1"/>
</dbReference>
<accession>A0A7K3WR77</accession>
<proteinExistence type="predicted"/>
<organism evidence="2 3">
    <name type="scientific">Cryomorpha ignava</name>
    <dbReference type="NCBI Taxonomy" id="101383"/>
    <lineage>
        <taxon>Bacteria</taxon>
        <taxon>Pseudomonadati</taxon>
        <taxon>Bacteroidota</taxon>
        <taxon>Flavobacteriia</taxon>
        <taxon>Flavobacteriales</taxon>
        <taxon>Cryomorphaceae</taxon>
        <taxon>Cryomorpha</taxon>
    </lineage>
</organism>
<feature type="chain" id="PRO_5029487926" description="DUF4168 domain-containing protein" evidence="1">
    <location>
        <begin position="19"/>
        <end position="167"/>
    </location>
</feature>
<gene>
    <name evidence="2" type="ORF">G3O08_11770</name>
</gene>
<evidence type="ECO:0000313" key="2">
    <source>
        <dbReference type="EMBL" id="NEN24180.1"/>
    </source>
</evidence>
<keyword evidence="3" id="KW-1185">Reference proteome</keyword>
<reference evidence="2 3" key="1">
    <citation type="submission" date="2020-02" db="EMBL/GenBank/DDBJ databases">
        <title>Out from the shadows clarifying the taxonomy of the family Cryomorphaceae and related taxa by utilizing the GTDB taxonomic framework.</title>
        <authorList>
            <person name="Bowman J.P."/>
        </authorList>
    </citation>
    <scope>NUCLEOTIDE SEQUENCE [LARGE SCALE GENOMIC DNA]</scope>
    <source>
        <strain evidence="2 3">QSSC 1-22</strain>
    </source>
</reference>
<evidence type="ECO:0000313" key="3">
    <source>
        <dbReference type="Proteomes" id="UP000486602"/>
    </source>
</evidence>
<protein>
    <recommendedName>
        <fullName evidence="4">DUF4168 domain-containing protein</fullName>
    </recommendedName>
</protein>
<feature type="signal peptide" evidence="1">
    <location>
        <begin position="1"/>
        <end position="18"/>
    </location>
</feature>